<proteinExistence type="predicted"/>
<name>A0ABX4IKJ2_9ENTR</name>
<organism evidence="1 2">
    <name type="scientific">Kosakonia pseudosacchari</name>
    <dbReference type="NCBI Taxonomy" id="1646340"/>
    <lineage>
        <taxon>Bacteria</taxon>
        <taxon>Pseudomonadati</taxon>
        <taxon>Pseudomonadota</taxon>
        <taxon>Gammaproteobacteria</taxon>
        <taxon>Enterobacterales</taxon>
        <taxon>Enterobacteriaceae</taxon>
        <taxon>Kosakonia</taxon>
    </lineage>
</organism>
<evidence type="ECO:0000313" key="1">
    <source>
        <dbReference type="EMBL" id="PDO83983.1"/>
    </source>
</evidence>
<reference evidence="1 2" key="1">
    <citation type="submission" date="2017-06" db="EMBL/GenBank/DDBJ databases">
        <title>Draft genome sequence of nitrogen-fixing Kosakonia pseudosacchari strain NN143 isolated from sugarcane roots.</title>
        <authorList>
            <person name="Li Y."/>
            <person name="Li S."/>
            <person name="Lin L."/>
            <person name="Wu X."/>
            <person name="Yang L."/>
            <person name="Li Y."/>
            <person name="An Q."/>
        </authorList>
    </citation>
    <scope>NUCLEOTIDE SEQUENCE [LARGE SCALE GENOMIC DNA]</scope>
    <source>
        <strain evidence="1 2">NN143</strain>
    </source>
</reference>
<sequence>MKKGRPSRAANDFTSYSSFFSLQGRWLRSSTPVTYLCKLLGMISLAAFLQPELLRVSGDTS</sequence>
<gene>
    <name evidence="1" type="ORF">BK796_19305</name>
</gene>
<evidence type="ECO:0000313" key="2">
    <source>
        <dbReference type="Proteomes" id="UP000219642"/>
    </source>
</evidence>
<dbReference type="EMBL" id="NITV01000011">
    <property type="protein sequence ID" value="PDO83983.1"/>
    <property type="molecule type" value="Genomic_DNA"/>
</dbReference>
<dbReference type="Proteomes" id="UP000219642">
    <property type="component" value="Unassembled WGS sequence"/>
</dbReference>
<protein>
    <submittedName>
        <fullName evidence="1">Uncharacterized protein</fullName>
    </submittedName>
</protein>
<keyword evidence="2" id="KW-1185">Reference proteome</keyword>
<comment type="caution">
    <text evidence="1">The sequence shown here is derived from an EMBL/GenBank/DDBJ whole genome shotgun (WGS) entry which is preliminary data.</text>
</comment>
<accession>A0ABX4IKJ2</accession>